<sequence length="195" mass="21643">MASHLLALPAELREIILLDVVRQDQLICPRATIPRDAWTLQIPSISKVCQQLRAEGLGLHYSRNTFAFPIQDVSCSEQHTHLPQDLRYEHSLLTYHSWCAAAGPDNVRRIRDFRLVCSSGIWLSLSLYAEGKFRLTPSERPLAEGALTRVCRGVVGAVQEILDAGDGKGLWPKDLEFICMTASALYTTASRGLAA</sequence>
<proteinExistence type="predicted"/>
<dbReference type="OrthoDB" id="3162524at2759"/>
<comment type="caution">
    <text evidence="1">The sequence shown here is derived from an EMBL/GenBank/DDBJ whole genome shotgun (WGS) entry which is preliminary data.</text>
</comment>
<reference evidence="1 2" key="1">
    <citation type="submission" date="2017-03" db="EMBL/GenBank/DDBJ databases">
        <title>Genomes of endolithic fungi from Antarctica.</title>
        <authorList>
            <person name="Coleine C."/>
            <person name="Masonjones S."/>
            <person name="Stajich J.E."/>
        </authorList>
    </citation>
    <scope>NUCLEOTIDE SEQUENCE [LARGE SCALE GENOMIC DNA]</scope>
    <source>
        <strain evidence="1 2">CCFEE 6315</strain>
    </source>
</reference>
<evidence type="ECO:0008006" key="3">
    <source>
        <dbReference type="Google" id="ProtNLM"/>
    </source>
</evidence>
<dbReference type="EMBL" id="NAJL01000034">
    <property type="protein sequence ID" value="TKA25524.1"/>
    <property type="molecule type" value="Genomic_DNA"/>
</dbReference>
<accession>A0A4U0TTM0</accession>
<protein>
    <recommendedName>
        <fullName evidence="3">F-box domain-containing protein</fullName>
    </recommendedName>
</protein>
<keyword evidence="2" id="KW-1185">Reference proteome</keyword>
<gene>
    <name evidence="1" type="ORF">B0A50_05385</name>
</gene>
<dbReference type="AlphaFoldDB" id="A0A4U0TTM0"/>
<dbReference type="Proteomes" id="UP000308549">
    <property type="component" value="Unassembled WGS sequence"/>
</dbReference>
<evidence type="ECO:0000313" key="2">
    <source>
        <dbReference type="Proteomes" id="UP000308549"/>
    </source>
</evidence>
<name>A0A4U0TTM0_9PEZI</name>
<organism evidence="1 2">
    <name type="scientific">Salinomyces thailandicus</name>
    <dbReference type="NCBI Taxonomy" id="706561"/>
    <lineage>
        <taxon>Eukaryota</taxon>
        <taxon>Fungi</taxon>
        <taxon>Dikarya</taxon>
        <taxon>Ascomycota</taxon>
        <taxon>Pezizomycotina</taxon>
        <taxon>Dothideomycetes</taxon>
        <taxon>Dothideomycetidae</taxon>
        <taxon>Mycosphaerellales</taxon>
        <taxon>Teratosphaeriaceae</taxon>
        <taxon>Salinomyces</taxon>
    </lineage>
</organism>
<evidence type="ECO:0000313" key="1">
    <source>
        <dbReference type="EMBL" id="TKA25524.1"/>
    </source>
</evidence>